<protein>
    <submittedName>
        <fullName evidence="9">Cobalt-zinc-cadmium resistance protein CzcA</fullName>
    </submittedName>
</protein>
<feature type="transmembrane region" description="Helical" evidence="8">
    <location>
        <begin position="426"/>
        <end position="450"/>
    </location>
</feature>
<dbReference type="NCBIfam" id="TIGR00914">
    <property type="entry name" value="2A0601"/>
    <property type="match status" value="1"/>
</dbReference>
<evidence type="ECO:0000256" key="6">
    <source>
        <dbReference type="ARBA" id="ARBA00022989"/>
    </source>
</evidence>
<evidence type="ECO:0000256" key="4">
    <source>
        <dbReference type="ARBA" id="ARBA00022475"/>
    </source>
</evidence>
<proteinExistence type="inferred from homology"/>
<evidence type="ECO:0000313" key="9">
    <source>
        <dbReference type="EMBL" id="MET4575126.1"/>
    </source>
</evidence>
<dbReference type="InterPro" id="IPR027463">
    <property type="entry name" value="AcrB_DN_DC_subdom"/>
</dbReference>
<evidence type="ECO:0000256" key="3">
    <source>
        <dbReference type="ARBA" id="ARBA00022448"/>
    </source>
</evidence>
<feature type="transmembrane region" description="Helical" evidence="8">
    <location>
        <begin position="528"/>
        <end position="548"/>
    </location>
</feature>
<dbReference type="Proteomes" id="UP001549320">
    <property type="component" value="Unassembled WGS sequence"/>
</dbReference>
<feature type="transmembrane region" description="Helical" evidence="8">
    <location>
        <begin position="916"/>
        <end position="940"/>
    </location>
</feature>
<evidence type="ECO:0000313" key="10">
    <source>
        <dbReference type="Proteomes" id="UP001549320"/>
    </source>
</evidence>
<feature type="transmembrane region" description="Helical" evidence="8">
    <location>
        <begin position="891"/>
        <end position="910"/>
    </location>
</feature>
<dbReference type="SUPFAM" id="SSF82693">
    <property type="entry name" value="Multidrug efflux transporter AcrB pore domain, PN1, PN2, PC1 and PC2 subdomains"/>
    <property type="match status" value="3"/>
</dbReference>
<dbReference type="Gene3D" id="3.30.70.1430">
    <property type="entry name" value="Multidrug efflux transporter AcrB pore domain"/>
    <property type="match status" value="2"/>
</dbReference>
<accession>A0ABV2Q266</accession>
<name>A0ABV2Q266_9BURK</name>
<gene>
    <name evidence="9" type="ORF">ABIE13_000223</name>
</gene>
<organism evidence="9 10">
    <name type="scientific">Ottowia thiooxydans</name>
    <dbReference type="NCBI Taxonomy" id="219182"/>
    <lineage>
        <taxon>Bacteria</taxon>
        <taxon>Pseudomonadati</taxon>
        <taxon>Pseudomonadota</taxon>
        <taxon>Betaproteobacteria</taxon>
        <taxon>Burkholderiales</taxon>
        <taxon>Comamonadaceae</taxon>
        <taxon>Ottowia</taxon>
    </lineage>
</organism>
<dbReference type="Gene3D" id="3.30.2090.10">
    <property type="entry name" value="Multidrug efflux transporter AcrB TolC docking domain, DN and DC subdomains"/>
    <property type="match status" value="2"/>
</dbReference>
<dbReference type="Pfam" id="PF00873">
    <property type="entry name" value="ACR_tran"/>
    <property type="match status" value="1"/>
</dbReference>
<evidence type="ECO:0000256" key="5">
    <source>
        <dbReference type="ARBA" id="ARBA00022692"/>
    </source>
</evidence>
<evidence type="ECO:0000256" key="8">
    <source>
        <dbReference type="SAM" id="Phobius"/>
    </source>
</evidence>
<keyword evidence="4" id="KW-1003">Cell membrane</keyword>
<evidence type="ECO:0000256" key="7">
    <source>
        <dbReference type="ARBA" id="ARBA00023136"/>
    </source>
</evidence>
<feature type="transmembrane region" description="Helical" evidence="8">
    <location>
        <begin position="360"/>
        <end position="380"/>
    </location>
</feature>
<comment type="similarity">
    <text evidence="2">Belongs to the resistance-nodulation-cell division (RND) (TC 2.A.6) family.</text>
</comment>
<keyword evidence="7 8" id="KW-0472">Membrane</keyword>
<comment type="caution">
    <text evidence="9">The sequence shown here is derived from an EMBL/GenBank/DDBJ whole genome shotgun (WGS) entry which is preliminary data.</text>
</comment>
<dbReference type="PRINTS" id="PR00702">
    <property type="entry name" value="ACRIFLAVINRP"/>
</dbReference>
<dbReference type="Gene3D" id="3.30.70.1440">
    <property type="entry name" value="Multidrug efflux transporter AcrB pore domain"/>
    <property type="match status" value="1"/>
</dbReference>
<dbReference type="RefSeq" id="WP_354440394.1">
    <property type="nucleotide sequence ID" value="NZ_JBEPSH010000001.1"/>
</dbReference>
<dbReference type="PANTHER" id="PTHR32063:SF12">
    <property type="entry name" value="CATION EFFLUX SYSTEM PROTEIN"/>
    <property type="match status" value="1"/>
</dbReference>
<keyword evidence="6 8" id="KW-1133">Transmembrane helix</keyword>
<reference evidence="9 10" key="1">
    <citation type="submission" date="2024-06" db="EMBL/GenBank/DDBJ databases">
        <title>Sorghum-associated microbial communities from plants grown in Nebraska, USA.</title>
        <authorList>
            <person name="Schachtman D."/>
        </authorList>
    </citation>
    <scope>NUCLEOTIDE SEQUENCE [LARGE SCALE GENOMIC DNA]</scope>
    <source>
        <strain evidence="9 10">2709</strain>
    </source>
</reference>
<feature type="transmembrane region" description="Helical" evidence="8">
    <location>
        <begin position="386"/>
        <end position="405"/>
    </location>
</feature>
<dbReference type="InterPro" id="IPR001036">
    <property type="entry name" value="Acrflvin-R"/>
</dbReference>
<dbReference type="InterPro" id="IPR004763">
    <property type="entry name" value="CusA-like"/>
</dbReference>
<feature type="transmembrane region" description="Helical" evidence="8">
    <location>
        <begin position="993"/>
        <end position="1019"/>
    </location>
</feature>
<evidence type="ECO:0000256" key="1">
    <source>
        <dbReference type="ARBA" id="ARBA00004651"/>
    </source>
</evidence>
<feature type="transmembrane region" description="Helical" evidence="8">
    <location>
        <begin position="961"/>
        <end position="981"/>
    </location>
</feature>
<feature type="transmembrane region" description="Helical" evidence="8">
    <location>
        <begin position="866"/>
        <end position="884"/>
    </location>
</feature>
<comment type="subcellular location">
    <subcellularLocation>
        <location evidence="1">Cell membrane</location>
        <topology evidence="1">Multi-pass membrane protein</topology>
    </subcellularLocation>
</comment>
<feature type="transmembrane region" description="Helical" evidence="8">
    <location>
        <begin position="334"/>
        <end position="353"/>
    </location>
</feature>
<dbReference type="Gene3D" id="3.30.70.1320">
    <property type="entry name" value="Multidrug efflux transporter AcrB pore domain like"/>
    <property type="match status" value="1"/>
</dbReference>
<dbReference type="PANTHER" id="PTHR32063">
    <property type="match status" value="1"/>
</dbReference>
<dbReference type="SUPFAM" id="SSF82866">
    <property type="entry name" value="Multidrug efflux transporter AcrB transmembrane domain"/>
    <property type="match status" value="2"/>
</dbReference>
<evidence type="ECO:0000256" key="2">
    <source>
        <dbReference type="ARBA" id="ARBA00010942"/>
    </source>
</evidence>
<feature type="transmembrane region" description="Helical" evidence="8">
    <location>
        <begin position="470"/>
        <end position="493"/>
    </location>
</feature>
<dbReference type="EMBL" id="JBEPSH010000001">
    <property type="protein sequence ID" value="MET4575126.1"/>
    <property type="molecule type" value="Genomic_DNA"/>
</dbReference>
<sequence>MLRSLIAFVVHRRMVALCATLAIAVFGVYAYLHTAIEAYPDVTNVQVGVIAQAPGLAPEEVERQITQPLERALNGTPGLASLRSESYFGLAMVNLVFDDHAKSFTARAEVAQRLPQADLPEGVTPEMAPDYTPLGKIFYYQLKSDRHTLAQLRTEQEWHVVRVLKQVQGVADIVSIGGFVKEFHIEADPDRLYAMGLTLDDVSEAISKSNRNVGGGLMRRGEQSLIIRGIGLLRTPQDIQTVVIALRGGAPVTVGDVARVLQSHTPRQGSVGQDEHDDVVQGIVLLKRGENPSVVLDAIHLKVDELNSGGLPEGMSMVTNYDRSDLVGHTLATVQHNLLFGATLIVGVLWLFLRSLRGSLIVATVIPLSLLTAFIGLYLLGMPANLISMGAIDFGIMVDGAVVLAENIIRNARLRKPTNRREMREIIIDSAVAVAKPTLFAMAIVIAALIPVFSLQSIEGRIFRPLAMTYSFALLGALVFALGLVPALCAIFLKPKHVMVDEPKIFDKAHHGYQHWIGAVLGTGRKRAGVLIASLIILLIGGVSAKFLGTEFLPALDEGDAYVLVQMPASISLEKGQEVLRDVRMRLKAFPEVISVTTEQGRPESGTDNETLNLAKALVRLKPHGEWRKGMSKPELIEQMRETLGEIPGVAFNFAQPIRDSVEESTSGARGQVVLKLFGPDITQLRQILQTTLAVVKNIEGVVDLDLYRDAPAPQVHVEFDRRALARQGIAMETAQKTLAGALAGDLATTLWEGEYPVPVRVRLPYIDRMDEERIRNIAIPLPDGGSVPLHAVGTVSVKIGNSSIFREGNARYMALKFNVEGRDIGSVVKETFALFNQNVKLPEGYQAVWGGEWENQQRAAARLKVVVPLSLLVVYALLFGALGQARSAGVILLCAPFTMVGGLAALHLARIDLSISAAIGFIALLGQVALAGLLVISAVEELRRQGMPLMQALVEGTAERMRSVVLVALLALLGLLPMALSTGVGSETQRPFASVIVGGMVILPIVALVLLPVLYAMLGPRNMMTQEERDEAAQND</sequence>
<dbReference type="Gene3D" id="1.20.1640.10">
    <property type="entry name" value="Multidrug efflux transporter AcrB transmembrane domain"/>
    <property type="match status" value="2"/>
</dbReference>
<keyword evidence="3" id="KW-0813">Transport</keyword>
<keyword evidence="5 8" id="KW-0812">Transmembrane</keyword>
<keyword evidence="10" id="KW-1185">Reference proteome</keyword>
<dbReference type="SUPFAM" id="SSF82714">
    <property type="entry name" value="Multidrug efflux transporter AcrB TolC docking domain, DN and DC subdomains"/>
    <property type="match status" value="2"/>
</dbReference>